<protein>
    <submittedName>
        <fullName evidence="1">Uncharacterized protein</fullName>
    </submittedName>
</protein>
<sequence>MQEMDKLLSFYQRCLRNDSHVIIFYSGVMGHMFNTSTIIVNYPYETAGAYGTAQHPALRSSGRVGFRLRLTQRVYGLYASQVFHKLDAIQHLEAQVLLISLNRR</sequence>
<proteinExistence type="predicted"/>
<accession>A0A447TZ84</accession>
<name>A0A447TZ84_SALET</name>
<dbReference type="Proteomes" id="UP000269208">
    <property type="component" value="Chromosome"/>
</dbReference>
<evidence type="ECO:0000313" key="2">
    <source>
        <dbReference type="Proteomes" id="UP000269208"/>
    </source>
</evidence>
<evidence type="ECO:0000313" key="1">
    <source>
        <dbReference type="EMBL" id="VEB56723.1"/>
    </source>
</evidence>
<reference evidence="1 2" key="1">
    <citation type="submission" date="2018-12" db="EMBL/GenBank/DDBJ databases">
        <authorList>
            <consortium name="Pathogen Informatics"/>
        </authorList>
    </citation>
    <scope>NUCLEOTIDE SEQUENCE [LARGE SCALE GENOMIC DNA]</scope>
    <source>
        <strain evidence="1 2">NCTC6754</strain>
    </source>
</reference>
<dbReference type="AlphaFoldDB" id="A0A447TZ84"/>
<organism evidence="1 2">
    <name type="scientific">Salmonella enterica I</name>
    <dbReference type="NCBI Taxonomy" id="59201"/>
    <lineage>
        <taxon>Bacteria</taxon>
        <taxon>Pseudomonadati</taxon>
        <taxon>Pseudomonadota</taxon>
        <taxon>Gammaproteobacteria</taxon>
        <taxon>Enterobacterales</taxon>
        <taxon>Enterobacteriaceae</taxon>
        <taxon>Salmonella</taxon>
    </lineage>
</organism>
<dbReference type="EMBL" id="LR134190">
    <property type="protein sequence ID" value="VEB56723.1"/>
    <property type="molecule type" value="Genomic_DNA"/>
</dbReference>
<gene>
    <name evidence="1" type="ORF">NCTC6754_04520</name>
</gene>